<evidence type="ECO:0000313" key="2">
    <source>
        <dbReference type="EMBL" id="CAF5081201.1"/>
    </source>
</evidence>
<dbReference type="Proteomes" id="UP000681720">
    <property type="component" value="Unassembled WGS sequence"/>
</dbReference>
<feature type="non-terminal residue" evidence="3">
    <location>
        <position position="1"/>
    </location>
</feature>
<name>A0A8S3HK79_9BILA</name>
<evidence type="ECO:0000313" key="4">
    <source>
        <dbReference type="Proteomes" id="UP000681720"/>
    </source>
</evidence>
<dbReference type="EMBL" id="CAJOBJ010332011">
    <property type="protein sequence ID" value="CAF5184101.1"/>
    <property type="molecule type" value="Genomic_DNA"/>
</dbReference>
<dbReference type="EMBL" id="CAJOBH010233626">
    <property type="protein sequence ID" value="CAF5081201.1"/>
    <property type="molecule type" value="Genomic_DNA"/>
</dbReference>
<proteinExistence type="predicted"/>
<dbReference type="AlphaFoldDB" id="A0A8S3HK79"/>
<evidence type="ECO:0000256" key="1">
    <source>
        <dbReference type="SAM" id="MobiDB-lite"/>
    </source>
</evidence>
<comment type="caution">
    <text evidence="3">The sequence shown here is derived from an EMBL/GenBank/DDBJ whole genome shotgun (WGS) entry which is preliminary data.</text>
</comment>
<gene>
    <name evidence="2" type="ORF">BYL167_LOCUS61945</name>
    <name evidence="3" type="ORF">GIL414_LOCUS70336</name>
</gene>
<dbReference type="Proteomes" id="UP000681967">
    <property type="component" value="Unassembled WGS sequence"/>
</dbReference>
<accession>A0A8S3HK79</accession>
<reference evidence="3" key="1">
    <citation type="submission" date="2021-02" db="EMBL/GenBank/DDBJ databases">
        <authorList>
            <person name="Nowell W R."/>
        </authorList>
    </citation>
    <scope>NUCLEOTIDE SEQUENCE</scope>
</reference>
<organism evidence="3 4">
    <name type="scientific">Rotaria magnacalcarata</name>
    <dbReference type="NCBI Taxonomy" id="392030"/>
    <lineage>
        <taxon>Eukaryota</taxon>
        <taxon>Metazoa</taxon>
        <taxon>Spiralia</taxon>
        <taxon>Gnathifera</taxon>
        <taxon>Rotifera</taxon>
        <taxon>Eurotatoria</taxon>
        <taxon>Bdelloidea</taxon>
        <taxon>Philodinida</taxon>
        <taxon>Philodinidae</taxon>
        <taxon>Rotaria</taxon>
    </lineage>
</organism>
<evidence type="ECO:0000313" key="3">
    <source>
        <dbReference type="EMBL" id="CAF5184101.1"/>
    </source>
</evidence>
<protein>
    <submittedName>
        <fullName evidence="3">Uncharacterized protein</fullName>
    </submittedName>
</protein>
<feature type="non-terminal residue" evidence="3">
    <location>
        <position position="122"/>
    </location>
</feature>
<feature type="compositionally biased region" description="Low complexity" evidence="1">
    <location>
        <begin position="93"/>
        <end position="109"/>
    </location>
</feature>
<sequence>ENLMWCEPPSIPPADIIQPLQSNWTIPLSSSMNDKQQLSFIYQPGVGLYDKKVELDQDLRTSSTTEDVDERIQSFELSPPSSTFTSDVDYRWSSPSSNESSSPKTKPNNLYKSYLRRQNEQD</sequence>
<feature type="compositionally biased region" description="Polar residues" evidence="1">
    <location>
        <begin position="75"/>
        <end position="86"/>
    </location>
</feature>
<feature type="region of interest" description="Disordered" evidence="1">
    <location>
        <begin position="59"/>
        <end position="122"/>
    </location>
</feature>